<reference evidence="2 4" key="2">
    <citation type="submission" date="2019-06" db="EMBL/GenBank/DDBJ databases">
        <title>Pseudomonas bimorpha sp. nov. isolated from bovine raw milk and skim milk concentrate.</title>
        <authorList>
            <person name="Hofmann K."/>
            <person name="Huptas C."/>
            <person name="Doll E."/>
            <person name="Scherer S."/>
            <person name="Wenning M."/>
        </authorList>
    </citation>
    <scope>NUCLEOTIDE SEQUENCE [LARGE SCALE GENOMIC DNA]</scope>
    <source>
        <strain evidence="2 4">DSM 17835</strain>
    </source>
</reference>
<dbReference type="InterPro" id="IPR025320">
    <property type="entry name" value="DUF4225"/>
</dbReference>
<accession>A0A5C5Q727</accession>
<organism evidence="2 4">
    <name type="scientific">Pseudomonas extremaustralis</name>
    <dbReference type="NCBI Taxonomy" id="359110"/>
    <lineage>
        <taxon>Bacteria</taxon>
        <taxon>Pseudomonadati</taxon>
        <taxon>Pseudomonadota</taxon>
        <taxon>Gammaproteobacteria</taxon>
        <taxon>Pseudomonadales</taxon>
        <taxon>Pseudomonadaceae</taxon>
        <taxon>Pseudomonas</taxon>
    </lineage>
</organism>
<sequence length="237" mass="26515">MKKESRHTEPTFHDIWVVSQAAGNLTNQACTISARHIQDGIVRLQFNREVAYYARSIVRDVEEGRKTVDQGLIEIKEEQRSLMSQSMEVARKGVGLIAGALQFKTGAEICAASLGTLCVVAGLPMIAHGSNNIYENGRNLWEGRSDTEGPVRKFYRDTAMALGWEKEDGDFAYGMFDLGTSVYSTWRLVLKPDSWRLFRYIDTDYVRGFTRMGPGTKAVDSGASALTIDQLYKAKEK</sequence>
<evidence type="ECO:0000313" key="4">
    <source>
        <dbReference type="Proteomes" id="UP000317951"/>
    </source>
</evidence>
<evidence type="ECO:0000313" key="1">
    <source>
        <dbReference type="EMBL" id="SDG49091.1"/>
    </source>
</evidence>
<proteinExistence type="predicted"/>
<evidence type="ECO:0000313" key="3">
    <source>
        <dbReference type="Proteomes" id="UP000182858"/>
    </source>
</evidence>
<evidence type="ECO:0000313" key="2">
    <source>
        <dbReference type="EMBL" id="TWS01424.1"/>
    </source>
</evidence>
<dbReference type="Proteomes" id="UP000182858">
    <property type="component" value="Chromosome I"/>
</dbReference>
<dbReference type="EMBL" id="VFET01000027">
    <property type="protein sequence ID" value="TWS01424.1"/>
    <property type="molecule type" value="Genomic_DNA"/>
</dbReference>
<keyword evidence="3" id="KW-1185">Reference proteome</keyword>
<gene>
    <name evidence="2" type="ORF">FIV36_24490</name>
    <name evidence="1" type="ORF">SAMN05216591_6243</name>
</gene>
<name>A0A5C5Q727_9PSED</name>
<dbReference type="EMBL" id="LT629689">
    <property type="protein sequence ID" value="SDG49091.1"/>
    <property type="molecule type" value="Genomic_DNA"/>
</dbReference>
<reference evidence="1 3" key="1">
    <citation type="submission" date="2016-10" db="EMBL/GenBank/DDBJ databases">
        <authorList>
            <person name="Varghese N."/>
            <person name="Submissions S."/>
        </authorList>
    </citation>
    <scope>NUCLEOTIDE SEQUENCE [LARGE SCALE GENOMIC DNA]</scope>
    <source>
        <strain evidence="1 3">DSM 17835</strain>
    </source>
</reference>
<dbReference type="Pfam" id="PF13988">
    <property type="entry name" value="DUF4225"/>
    <property type="match status" value="1"/>
</dbReference>
<dbReference type="AlphaFoldDB" id="A0A5C5Q727"/>
<protein>
    <submittedName>
        <fullName evidence="2">DUF4225 domain-containing protein</fullName>
    </submittedName>
</protein>
<dbReference type="GeneID" id="78557522"/>
<dbReference type="OrthoDB" id="6534834at2"/>
<dbReference type="RefSeq" id="WP_010567034.1">
    <property type="nucleotide sequence ID" value="NZ_JARIXU010000017.1"/>
</dbReference>
<dbReference type="Proteomes" id="UP000317951">
    <property type="component" value="Unassembled WGS sequence"/>
</dbReference>